<dbReference type="InParanoid" id="A0A1D3CZ33"/>
<feature type="region of interest" description="Disordered" evidence="1">
    <location>
        <begin position="1"/>
        <end position="28"/>
    </location>
</feature>
<name>A0A1D3CZ33_9EIME</name>
<organism evidence="2 3">
    <name type="scientific">Cyclospora cayetanensis</name>
    <dbReference type="NCBI Taxonomy" id="88456"/>
    <lineage>
        <taxon>Eukaryota</taxon>
        <taxon>Sar</taxon>
        <taxon>Alveolata</taxon>
        <taxon>Apicomplexa</taxon>
        <taxon>Conoidasida</taxon>
        <taxon>Coccidia</taxon>
        <taxon>Eucoccidiorida</taxon>
        <taxon>Eimeriorina</taxon>
        <taxon>Eimeriidae</taxon>
        <taxon>Cyclospora</taxon>
    </lineage>
</organism>
<evidence type="ECO:0000313" key="2">
    <source>
        <dbReference type="EMBL" id="OEH76460.1"/>
    </source>
</evidence>
<protein>
    <submittedName>
        <fullName evidence="2">Uncharacterized protein</fullName>
    </submittedName>
</protein>
<evidence type="ECO:0000313" key="3">
    <source>
        <dbReference type="Proteomes" id="UP000095192"/>
    </source>
</evidence>
<sequence length="166" mass="18599">MTAGDTPSPDLPSLSPNTGSHTKLQEEAFALPSSRAPCLSPACFPHCWQSRAVIREAPERGTRGCVQQWFWRGSSIRQHAQQQPRAQYPQPPQQRQTQELKGTQVGERLVGPVEVTSFEGHRLRIVVAGESKRTEEWLFPELQADAQPSRSRVLFIKARHLIPLAS</sequence>
<feature type="compositionally biased region" description="Low complexity" evidence="1">
    <location>
        <begin position="7"/>
        <end position="16"/>
    </location>
</feature>
<keyword evidence="3" id="KW-1185">Reference proteome</keyword>
<reference evidence="2 3" key="1">
    <citation type="journal article" date="2016" name="BMC Genomics">
        <title>Comparative genomics reveals Cyclospora cayetanensis possesses coccidia-like metabolism and invasion components but unique surface antigens.</title>
        <authorList>
            <person name="Liu S."/>
            <person name="Wang L."/>
            <person name="Zheng H."/>
            <person name="Xu Z."/>
            <person name="Roellig D.M."/>
            <person name="Li N."/>
            <person name="Frace M.A."/>
            <person name="Tang K."/>
            <person name="Arrowood M.J."/>
            <person name="Moss D.M."/>
            <person name="Zhang L."/>
            <person name="Feng Y."/>
            <person name="Xiao L."/>
        </authorList>
    </citation>
    <scope>NUCLEOTIDE SEQUENCE [LARGE SCALE GENOMIC DNA]</scope>
    <source>
        <strain evidence="2 3">CHN_HEN01</strain>
    </source>
</reference>
<comment type="caution">
    <text evidence="2">The sequence shown here is derived from an EMBL/GenBank/DDBJ whole genome shotgun (WGS) entry which is preliminary data.</text>
</comment>
<proteinExistence type="predicted"/>
<dbReference type="Proteomes" id="UP000095192">
    <property type="component" value="Unassembled WGS sequence"/>
</dbReference>
<evidence type="ECO:0000256" key="1">
    <source>
        <dbReference type="SAM" id="MobiDB-lite"/>
    </source>
</evidence>
<feature type="compositionally biased region" description="Low complexity" evidence="1">
    <location>
        <begin position="77"/>
        <end position="97"/>
    </location>
</feature>
<feature type="region of interest" description="Disordered" evidence="1">
    <location>
        <begin position="76"/>
        <end position="105"/>
    </location>
</feature>
<dbReference type="EMBL" id="JROU02001456">
    <property type="protein sequence ID" value="OEH76460.1"/>
    <property type="molecule type" value="Genomic_DNA"/>
</dbReference>
<gene>
    <name evidence="2" type="ORF">cyc_03126</name>
</gene>
<dbReference type="AlphaFoldDB" id="A0A1D3CZ33"/>
<accession>A0A1D3CZ33</accession>
<dbReference type="VEuPathDB" id="ToxoDB:cyc_03126"/>